<accession>A0A4Q9NCA9</accession>
<evidence type="ECO:0000313" key="4">
    <source>
        <dbReference type="Proteomes" id="UP000292082"/>
    </source>
</evidence>
<dbReference type="InterPro" id="IPR046528">
    <property type="entry name" value="DUF6593"/>
</dbReference>
<dbReference type="EMBL" id="ML143513">
    <property type="protein sequence ID" value="TBU23159.1"/>
    <property type="molecule type" value="Genomic_DNA"/>
</dbReference>
<keyword evidence="4" id="KW-1185">Reference proteome</keyword>
<reference evidence="3 4" key="1">
    <citation type="submission" date="2019-01" db="EMBL/GenBank/DDBJ databases">
        <title>Draft genome sequences of three monokaryotic isolates of the white-rot basidiomycete fungus Dichomitus squalens.</title>
        <authorList>
            <consortium name="DOE Joint Genome Institute"/>
            <person name="Lopez S.C."/>
            <person name="Andreopoulos B."/>
            <person name="Pangilinan J."/>
            <person name="Lipzen A."/>
            <person name="Riley R."/>
            <person name="Ahrendt S."/>
            <person name="Ng V."/>
            <person name="Barry K."/>
            <person name="Daum C."/>
            <person name="Grigoriev I.V."/>
            <person name="Hilden K.S."/>
            <person name="Makela M.R."/>
            <person name="de Vries R.P."/>
        </authorList>
    </citation>
    <scope>NUCLEOTIDE SEQUENCE [LARGE SCALE GENOMIC DNA]</scope>
    <source>
        <strain evidence="3 4">CBS 464.89</strain>
        <strain evidence="2">OM18370.1</strain>
    </source>
</reference>
<sequence length="194" mass="21384">MNPYGQGWQGQQGGAAPSIFGALPSLPASSNSRPLQGDTVTFQFTNFKTTILNSTVYGPQQRTCYRIVTEDSAPACTIFKDNESRNIAMIQWQPNVQLETRGSGSRVRVRDWLRLSSDQSRRVMDIGGVQYAWAPMEGFICLYKVQTSAPKVLGRIARVPNMVTLELTQEAMQLGLLEPSLTATVLLSCGHNID</sequence>
<dbReference type="OrthoDB" id="3191568at2759"/>
<gene>
    <name evidence="3" type="ORF">BD310DRAFT_810405</name>
    <name evidence="2" type="ORF">BD311DRAFT_810940</name>
</gene>
<name>A0A4Q9NCA9_9APHY</name>
<dbReference type="EMBL" id="ML145092">
    <property type="protein sequence ID" value="TBU62649.1"/>
    <property type="molecule type" value="Genomic_DNA"/>
</dbReference>
<evidence type="ECO:0000313" key="3">
    <source>
        <dbReference type="EMBL" id="TBU62649.1"/>
    </source>
</evidence>
<protein>
    <recommendedName>
        <fullName evidence="1">DUF6593 domain-containing protein</fullName>
    </recommendedName>
</protein>
<dbReference type="Pfam" id="PF20236">
    <property type="entry name" value="DUF6593"/>
    <property type="match status" value="1"/>
</dbReference>
<dbReference type="Proteomes" id="UP000292082">
    <property type="component" value="Unassembled WGS sequence"/>
</dbReference>
<feature type="domain" description="DUF6593" evidence="1">
    <location>
        <begin position="51"/>
        <end position="148"/>
    </location>
</feature>
<organism evidence="3 4">
    <name type="scientific">Dichomitus squalens</name>
    <dbReference type="NCBI Taxonomy" id="114155"/>
    <lineage>
        <taxon>Eukaryota</taxon>
        <taxon>Fungi</taxon>
        <taxon>Dikarya</taxon>
        <taxon>Basidiomycota</taxon>
        <taxon>Agaricomycotina</taxon>
        <taxon>Agaricomycetes</taxon>
        <taxon>Polyporales</taxon>
        <taxon>Polyporaceae</taxon>
        <taxon>Dichomitus</taxon>
    </lineage>
</organism>
<dbReference type="AlphaFoldDB" id="A0A4Q9NCA9"/>
<proteinExistence type="predicted"/>
<dbReference type="Proteomes" id="UP000292957">
    <property type="component" value="Unassembled WGS sequence"/>
</dbReference>
<evidence type="ECO:0000259" key="1">
    <source>
        <dbReference type="Pfam" id="PF20236"/>
    </source>
</evidence>
<evidence type="ECO:0000313" key="2">
    <source>
        <dbReference type="EMBL" id="TBU23159.1"/>
    </source>
</evidence>
<dbReference type="OMA" id="APACTIF"/>